<evidence type="ECO:0000256" key="3">
    <source>
        <dbReference type="ARBA" id="ARBA00022694"/>
    </source>
</evidence>
<name>A0A4R3LMX0_9GAMM</name>
<evidence type="ECO:0000256" key="5">
    <source>
        <dbReference type="HAMAP-Rule" id="MF_01080"/>
    </source>
</evidence>
<dbReference type="EMBL" id="SMAF01000001">
    <property type="protein sequence ID" value="TCT01411.1"/>
    <property type="molecule type" value="Genomic_DNA"/>
</dbReference>
<dbReference type="CDD" id="cd02573">
    <property type="entry name" value="PseudoU_synth_EcTruB"/>
    <property type="match status" value="1"/>
</dbReference>
<dbReference type="Gene3D" id="3.30.2350.10">
    <property type="entry name" value="Pseudouridine synthase"/>
    <property type="match status" value="1"/>
</dbReference>
<feature type="active site" description="Nucleophile" evidence="5">
    <location>
        <position position="54"/>
    </location>
</feature>
<proteinExistence type="inferred from homology"/>
<reference evidence="8 9" key="1">
    <citation type="submission" date="2019-03" db="EMBL/GenBank/DDBJ databases">
        <title>Genomic Encyclopedia of Type Strains, Phase IV (KMG-IV): sequencing the most valuable type-strain genomes for metagenomic binning, comparative biology and taxonomic classification.</title>
        <authorList>
            <person name="Goeker M."/>
        </authorList>
    </citation>
    <scope>NUCLEOTIDE SEQUENCE [LARGE SCALE GENOMIC DNA]</scope>
    <source>
        <strain evidence="8 9">DSM 21944</strain>
    </source>
</reference>
<feature type="domain" description="Pseudouridine synthase II N-terminal" evidence="6">
    <location>
        <begin position="39"/>
        <end position="187"/>
    </location>
</feature>
<protein>
    <recommendedName>
        <fullName evidence="5">tRNA pseudouridine synthase B</fullName>
        <ecNumber evidence="5">5.4.99.25</ecNumber>
    </recommendedName>
    <alternativeName>
        <fullName evidence="5">tRNA pseudouridine(55) synthase</fullName>
        <shortName evidence="5">Psi55 synthase</shortName>
    </alternativeName>
    <alternativeName>
        <fullName evidence="5">tRNA pseudouridylate synthase</fullName>
    </alternativeName>
    <alternativeName>
        <fullName evidence="5">tRNA-uridine isomerase</fullName>
    </alternativeName>
</protein>
<dbReference type="PANTHER" id="PTHR13767">
    <property type="entry name" value="TRNA-PSEUDOURIDINE SYNTHASE"/>
    <property type="match status" value="1"/>
</dbReference>
<dbReference type="HAMAP" id="MF_01080">
    <property type="entry name" value="TruB_bact"/>
    <property type="match status" value="1"/>
</dbReference>
<evidence type="ECO:0000313" key="8">
    <source>
        <dbReference type="EMBL" id="TCT01411.1"/>
    </source>
</evidence>
<comment type="catalytic activity">
    <reaction evidence="1 5">
        <text>uridine(55) in tRNA = pseudouridine(55) in tRNA</text>
        <dbReference type="Rhea" id="RHEA:42532"/>
        <dbReference type="Rhea" id="RHEA-COMP:10101"/>
        <dbReference type="Rhea" id="RHEA-COMP:10102"/>
        <dbReference type="ChEBI" id="CHEBI:65314"/>
        <dbReference type="ChEBI" id="CHEBI:65315"/>
        <dbReference type="EC" id="5.4.99.25"/>
    </reaction>
</comment>
<evidence type="ECO:0000256" key="1">
    <source>
        <dbReference type="ARBA" id="ARBA00000385"/>
    </source>
</evidence>
<comment type="function">
    <text evidence="5">Responsible for synthesis of pseudouridine from uracil-55 in the psi GC loop of transfer RNAs.</text>
</comment>
<dbReference type="InterPro" id="IPR032819">
    <property type="entry name" value="TruB_C"/>
</dbReference>
<dbReference type="InterPro" id="IPR002501">
    <property type="entry name" value="PsdUridine_synth_N"/>
</dbReference>
<keyword evidence="9" id="KW-1185">Reference proteome</keyword>
<dbReference type="GO" id="GO:0003723">
    <property type="term" value="F:RNA binding"/>
    <property type="evidence" value="ECO:0007669"/>
    <property type="project" value="InterPro"/>
</dbReference>
<dbReference type="EC" id="5.4.99.25" evidence="5"/>
<dbReference type="Pfam" id="PF01509">
    <property type="entry name" value="TruB_N"/>
    <property type="match status" value="1"/>
</dbReference>
<dbReference type="OrthoDB" id="9802309at2"/>
<dbReference type="GO" id="GO:0160148">
    <property type="term" value="F:tRNA pseudouridine(55) synthase activity"/>
    <property type="evidence" value="ECO:0007669"/>
    <property type="project" value="UniProtKB-EC"/>
</dbReference>
<evidence type="ECO:0000259" key="6">
    <source>
        <dbReference type="Pfam" id="PF01509"/>
    </source>
</evidence>
<organism evidence="8 9">
    <name type="scientific">Pseudofulvimonas gallinarii</name>
    <dbReference type="NCBI Taxonomy" id="634155"/>
    <lineage>
        <taxon>Bacteria</taxon>
        <taxon>Pseudomonadati</taxon>
        <taxon>Pseudomonadota</taxon>
        <taxon>Gammaproteobacteria</taxon>
        <taxon>Lysobacterales</taxon>
        <taxon>Rhodanobacteraceae</taxon>
        <taxon>Pseudofulvimonas</taxon>
    </lineage>
</organism>
<dbReference type="PANTHER" id="PTHR13767:SF2">
    <property type="entry name" value="PSEUDOURIDYLATE SYNTHASE TRUB1"/>
    <property type="match status" value="1"/>
</dbReference>
<dbReference type="NCBIfam" id="TIGR00431">
    <property type="entry name" value="TruB"/>
    <property type="match status" value="1"/>
</dbReference>
<dbReference type="InterPro" id="IPR020103">
    <property type="entry name" value="PsdUridine_synth_cat_dom_sf"/>
</dbReference>
<keyword evidence="3 5" id="KW-0819">tRNA processing</keyword>
<evidence type="ECO:0000259" key="7">
    <source>
        <dbReference type="Pfam" id="PF16198"/>
    </source>
</evidence>
<evidence type="ECO:0000313" key="9">
    <source>
        <dbReference type="Proteomes" id="UP000294599"/>
    </source>
</evidence>
<dbReference type="Proteomes" id="UP000294599">
    <property type="component" value="Unassembled WGS sequence"/>
</dbReference>
<feature type="domain" description="tRNA pseudouridylate synthase B C-terminal" evidence="7">
    <location>
        <begin position="188"/>
        <end position="228"/>
    </location>
</feature>
<dbReference type="AlphaFoldDB" id="A0A4R3LMX0"/>
<evidence type="ECO:0000256" key="4">
    <source>
        <dbReference type="ARBA" id="ARBA00023235"/>
    </source>
</evidence>
<dbReference type="GO" id="GO:0031119">
    <property type="term" value="P:tRNA pseudouridine synthesis"/>
    <property type="evidence" value="ECO:0007669"/>
    <property type="project" value="UniProtKB-UniRule"/>
</dbReference>
<accession>A0A4R3LMX0</accession>
<comment type="similarity">
    <text evidence="2 5">Belongs to the pseudouridine synthase TruB family. Type 1 subfamily.</text>
</comment>
<sequence>MDVQQYAAGTRPAGGAVNGIVLLDKPEGLSSNTALQKVKRLIGAAKAGHAGTLDPLATGMLPILLGEATKLAGHLLHKDKAYSVGCRLGQTTTTYDSEGAVTADRPVPALDRAALEAVLRPFTGRVRQRAPVYSAIKQGGQPLYRLARRGQDVVAPEREVAIHAIRIDGHEGDRVDLTVECGSGTYIRSLVHDFGQVLGCGAHVTRLRRLWVDPFRGRSMVSLEDIENGADCLLPLEVAVSGWPVLRLDAGQVLAIRQGRGVAIDDIPDGVLAGFDGDGRLVALLGKAADGLLRPQRVINPT</sequence>
<keyword evidence="4 5" id="KW-0413">Isomerase</keyword>
<dbReference type="InterPro" id="IPR036974">
    <property type="entry name" value="PUA_sf"/>
</dbReference>
<dbReference type="Pfam" id="PF16198">
    <property type="entry name" value="TruB_C_2"/>
    <property type="match status" value="1"/>
</dbReference>
<dbReference type="GO" id="GO:1990481">
    <property type="term" value="P:mRNA pseudouridine synthesis"/>
    <property type="evidence" value="ECO:0007669"/>
    <property type="project" value="TreeGrafter"/>
</dbReference>
<dbReference type="RefSeq" id="WP_123521325.1">
    <property type="nucleotide sequence ID" value="NZ_JBHLWF010000005.1"/>
</dbReference>
<gene>
    <name evidence="5" type="primary">truB</name>
    <name evidence="8" type="ORF">EDC25_101280</name>
</gene>
<dbReference type="Gene3D" id="2.30.130.10">
    <property type="entry name" value="PUA domain"/>
    <property type="match status" value="1"/>
</dbReference>
<comment type="caution">
    <text evidence="8">The sequence shown here is derived from an EMBL/GenBank/DDBJ whole genome shotgun (WGS) entry which is preliminary data.</text>
</comment>
<dbReference type="SUPFAM" id="SSF55120">
    <property type="entry name" value="Pseudouridine synthase"/>
    <property type="match status" value="1"/>
</dbReference>
<dbReference type="InterPro" id="IPR014780">
    <property type="entry name" value="tRNA_psdUridine_synth_TruB"/>
</dbReference>
<evidence type="ECO:0000256" key="2">
    <source>
        <dbReference type="ARBA" id="ARBA00005642"/>
    </source>
</evidence>